<feature type="domain" description="BRCT" evidence="17">
    <location>
        <begin position="3160"/>
        <end position="3251"/>
    </location>
</feature>
<keyword evidence="6" id="KW-0963">Cytoplasm</keyword>
<evidence type="ECO:0000256" key="13">
    <source>
        <dbReference type="ARBA" id="ARBA00023242"/>
    </source>
</evidence>
<dbReference type="SMART" id="SM00271">
    <property type="entry name" value="DnaJ"/>
    <property type="match status" value="1"/>
</dbReference>
<evidence type="ECO:0000256" key="3">
    <source>
        <dbReference type="ARBA" id="ARBA00004300"/>
    </source>
</evidence>
<dbReference type="GO" id="GO:0003677">
    <property type="term" value="F:DNA binding"/>
    <property type="evidence" value="ECO:0007669"/>
    <property type="project" value="UniProtKB-KW"/>
</dbReference>
<evidence type="ECO:0000256" key="1">
    <source>
        <dbReference type="ARBA" id="ARBA00004123"/>
    </source>
</evidence>
<dbReference type="InterPro" id="IPR001623">
    <property type="entry name" value="DnaJ_domain"/>
</dbReference>
<dbReference type="Proteomes" id="UP001221898">
    <property type="component" value="Unassembled WGS sequence"/>
</dbReference>
<feature type="domain" description="BRCT" evidence="17">
    <location>
        <begin position="2409"/>
        <end position="2460"/>
    </location>
</feature>
<dbReference type="SUPFAM" id="SSF48371">
    <property type="entry name" value="ARM repeat"/>
    <property type="match status" value="2"/>
</dbReference>
<feature type="region of interest" description="Disordered" evidence="15">
    <location>
        <begin position="3347"/>
        <end position="3388"/>
    </location>
</feature>
<evidence type="ECO:0000256" key="9">
    <source>
        <dbReference type="ARBA" id="ARBA00022763"/>
    </source>
</evidence>
<keyword evidence="8" id="KW-0677">Repeat</keyword>
<comment type="subcellular location">
    <subcellularLocation>
        <location evidence="2">Chromosome</location>
    </subcellularLocation>
    <subcellularLocation>
        <location evidence="3">Cytoplasm</location>
        <location evidence="3">Cytoskeleton</location>
        <location evidence="3">Microtubule organizing center</location>
        <location evidence="3">Centrosome</location>
    </subcellularLocation>
    <subcellularLocation>
        <location evidence="4">Cytoplasm</location>
        <location evidence="4">Cytoskeleton</location>
        <location evidence="4">Spindle pole</location>
    </subcellularLocation>
    <subcellularLocation>
        <location evidence="1">Nucleus</location>
    </subcellularLocation>
</comment>
<comment type="caution">
    <text evidence="18">The sequence shown here is derived from an EMBL/GenBank/DDBJ whole genome shotgun (WGS) entry which is preliminary data.</text>
</comment>
<evidence type="ECO:0008006" key="20">
    <source>
        <dbReference type="Google" id="ProtNLM"/>
    </source>
</evidence>
<sequence length="4118" mass="460577">MRLSSSCQKMNILKDNKDLACFYTTKHSWRGKYKRVFSVGTHGITTYNPTTLEVTNQWPYGDICGISPVGKGQGTEFSLTFRKGSGKKSETLKFSTEHRTELLTEALRFRTDFSEGKITGRRYNCFKHHWSDSRRAVVLEVTPGGIDQIDPQTNRLLCSYDYRSVEGFVEVSDYQGGFCILYGGFSRLHLFASEHRDEIIRSAVEHAGNFIGIMLRLRREALSFEDFVTERLGKYSADDCITSLAEFVVQKITPRHMEPTKRILALTETCLVERDPASYNIVTIKPFEEVFALVCAMDNPQIFTIEFIRGQIRKYSSTERDSLMASLLDGVRASGNRDVCVKMTPTQRGQRWGLLSMPVDEEVESLHLKFLAAPPNGNFGDAVFRFNANVSYSGVLHAVTQDGLFSENKEKLINNAILALLSQECELPGPNAELESHFQAIRRLVASKAGFQAFTQLPKSGQVAGPPGGTFREKLGLKTVKALKRNNNGVTHAAIDMLCALMCPMHDDYDLRQEQLNKASLLSSKKFLENLLEKFISNVEHGTGALVISSLLDFLTFALCAPYSETSEGQQFDMLLEMVASNGRTLFKLFQHPSMAIVKGAGLVMKAIIEEGDKEIATKMQELALSEGALPRHLHTSMFTVSSDQRMLTNRQLSRHLVGLWTAENLIAMNLLKRILPTGLLAYLDSTEAVPEKDLDRMHIRDNVKIATDQFGRNKVPEWQRLAGKAAKGVEKFAKQKADIVLMHWRDKMGIAQKEQDRNNLNPNQKPVILRKRRQRIKIEANWELFYYRFQLDHARSNLIWNLKTREELRDALEGEMRAFNVDRELGSTSVISWNHQEFEVKYECLSDEIKIGDYYLRLLLEEDENEESGAIKRSYEFFNELYHRFLLTPKVHMKCLCLQALTIVYGKCFEEIGPFTDTKYIVGMLDRCTDRLERDRLILFLNKLILSKKNVKEVMDSNGVRILVDLLTLAHLHTSRATVPLQSNVIEASPDMKRDSEKEWYFGNADKERRGPYSFEEMREFWSSGTLTAKTRCWAQGMDGWRPLQAIPQLKWCLLASGQAVMNETDLATLILNMLITTCSYFPSRDQDNAIIRPLPRVKRLISDNTCLPHIVQLLLTFDPILVEKVANLLYLVMQDNPNLQRLYLTGVFFFIMMYTGSNVLPVARFLKYTHLKQAFKSEEAKGQDIVQRSVLGPVLPEAMVCYLENYEAERFSEIFLGEFDTPEAIWSSEMRRMMIERIAAHLADFSPRLQSNTRALYQYCPIPVVSFPQLDNELFCNIYYLRHLCDGNRFPNWPIREPVKLLKDTLEAWKREVEKKPPSMSVDDAFEVLNLPKGQGQHEESKIRKAYFRLAQKYHPDKNPEGRDMFEKVNKAYEFLCTKSARITDGPDPENIILILKAQSILFNRHRQELEPYKYAGYPMLIKTITMETGDEQLFSKTSLLPAATELAFHTVNCSALNAEELRRESGIEVLLEALSRCVAVLTASSKSEDMAVQVCGHICKCYSVAAQFEECREKIIELPNIIRDLCHVLYYAKVLPRLAALAVQCISSFAVDYFLQTHLYHAGVLWHLLVSLFNYDYTLEESGIQKSQDTNQQEVANSLAKVSLVALSRLGGYSAGHAEEEANGVEGTPPENPTVMKSLAAMLTPYISRKLGSSSPAEVLKLLNSNSENPYLIWNNGTRAELMEFLEEQQESNIKRGECDKNFGSEFVFSDHGKELIVGEIFVRVYNEQPAFPLEFPKAFAASLLDYVGSQAQYLHTLLAMTQTSKVESQQHAQRLRWAEMALEALRNVIKNNPGSESECIGHFKLLFSLLRIHGAGKVQQLALEVVNTVTTNQDCVGNIADSLVLSNLLVLLHSLPSSRQLVLETLYALTSNTKIIKEAMAKGALIYLLDLFCNSTHPQVRSQTAELFAKMTSDKLVGPKVRLTLMRFLPGVFMEAMRDNAEAAVHIFEGTHENPELIWNDSSRETVSTTVREMMLEHFKQQRDNPDVNWKLPEDFTVAYGAGQGELAVGGVFLRIFIAQPGWVLRKPREFLVSLLETLTELLEKNNPNGEALETVTTAAVCLFSTQTQLADQVPPLGHLPRVLAALNHKNNAVPKSSIRLIHVLSDNELCVRSMAALETIGPLMSGMKVRADMAGLACEALNRMFQKEQTDLVAQALRVELVPYLLRLLEGVGLETLDNPSATKAQIVKALKSMTRSLQYGDQVNEILARSTVWSAFKDQKHDLFISDSQTAGYLTAAVSSSPFFFLFLLRCPVSSGVSTPSLLAASSPLRSGLSLHLFPIYKMSQEKEGFIVKFVETNKQKSDLAVKAYEAILELQSEKYLQIIDEKAVLRQDHNDKSLYIFSSFSSPAFYHCKKLRCRVVSPLVVLYCLQLQRCVPKAEEPIYNMAMADVTVSCTNLDREARTEVMELVQLMGGRVSRNLNVFVTHLVAGVVGSKKYLVSANLGKPILLPAWVKAVWEKSQDSLFHQSELPQEDYLCPVLLGCTVCVTGLSTQERKEVQRLCEQHGAQYTGQLKMNECTHLIVSEPKGQKYECAKKWKVYCVSFHWLLDSIEKGFCQDESRYRVGSGAQQHSEPSTSTPTGNTKTADAQLLGVSHISNISLTSVNDTTAMASCLGMPDVLEALDTTTCPADDLLDGCKLFLCGLPGKKLEKLRRLVNSAGGLRFNQPSEDLTHIIMGEADQDVKSFLSKATDRPHVVTVQWLLDSFSKGCRLPEEGYFHPACPPPTPASLDMPAPRAPPQRLRSSATTPAPSPAQKKRGRGGAAVPPDSSSRRQSTLVPEPPNPDPMAQQDSTLQGTEDGALFSGMCFLLVGFGADSEAQLSMLVVENGGKVLGSRTRAVADYAIVPLLGCEVEATVGDVATDTWLVMCVEQQSVLGLYSHPLFTPLAVLEGSTPLSGCVLSFSQFTGAERESLIELARHLGASVQDYFVRTANQRKGMLASTHLVLKTPEGSKYQAAQKWGLPAVTMRWVLDSARRGRRADESRFLVDLPPSPEKEEESFVMGSQKVPAPPPRISPEVPLLGPQGGAAVTPLELGRFQSKVFHTAFGQGQQQEVTTPGQESRKAQMETPLQLDTPSRFLCRDRLFAPAFNVKDALAVLESPGGQGVTTPLSEIIGRNLQVALANSTRSHSTAIAALTASPELKKEPEHTLTGEPGPLVGVVICISKKLSRKQSELNAIAASLGAEFRWTCDDTVTHYIYQGRVGDSSREYRAVKERGLHVISQHWLQACAEEQKRVSESLYPFTYNPKMSLNLSQVPGSTQRSPPAPHAQPKDLTEALGDRSLSGPEGNGKESNTSLQRVSDGDPGKEPADHTNTEQRGLDETLEMRESLQRQLQEIMSATNLTSGRRSSLARLTRTGSGGLDSRPHTPDSAGRAGRAGRSRALEALRHSRRALLDVNTEPSQSEQIVWDDPTAREERAKLADNLQWPGSPSQHSDPLPLHGLGGGENGHAQSSHQMRDSMTDSELVEMAACDVIDEHMGKKATTPLREEAEPQILTPQAPSIAFPIANPPVPPQPQPQPQAEGEDEAEQAEPPRFQLSSLNPQERIDYSHLIDELGGVVLDKQCFDPSCSHMIVGQPLRNEKYLAAMAAGKWILHRSYLEACRAVGHFIQEEEYEWGSSSILEALPSVTSQQRRLALAALRWRRAMQDQQRPEGAFSGWKVMLNIDAGREAGFRRLLQSGGAKVFPSPSPALYRDTTHLFADFSRLKPHDFRVDVQEAVAQGVNCLKPEFIADYLMQNPFCNRSHHPLFPFQEPSPAVELYHLAPAAHQLPSDRQATPYCSLRVMQRLVLCTSYKPAVVIILRKIIPPPGDQDREEGWWCLKRQTSHPGGRQGVLSGPVCQQTHRWGYHGFLDRHLGEESMEVELGTKEPIRTMSSLNLHKAPGPDRIPGKFYQAFWDLLKEDIVPPEKNWELERTANDGALLRYYLMAEGVLYNPPEGCRTLELQRKNSTAPLRQSDTTRRFSALRTLVSAHITLTFADASLLPLLYPLSSVIGCAKILGPFCSDTLRTRTAPNGSESRGSRSKAGRSELGFGTAEWEQSPQLRDHAIGCRKWVRFVAQWSSAFLPQHFTLSWNPYPKLLPTRSHCFLVPPSGAGYPLTRNPQWEGET</sequence>
<dbReference type="InterPro" id="IPR044737">
    <property type="entry name" value="TopBP1_BRCT_1"/>
</dbReference>
<dbReference type="GO" id="GO:0000922">
    <property type="term" value="C:spindle pole"/>
    <property type="evidence" value="ECO:0007669"/>
    <property type="project" value="UniProtKB-SubCell"/>
</dbReference>
<keyword evidence="11" id="KW-0234">DNA repair</keyword>
<evidence type="ECO:0000256" key="6">
    <source>
        <dbReference type="ARBA" id="ARBA00022490"/>
    </source>
</evidence>
<dbReference type="InterPro" id="IPR016024">
    <property type="entry name" value="ARM-type_fold"/>
</dbReference>
<dbReference type="GO" id="GO:2000641">
    <property type="term" value="P:regulation of early endosome to late endosome transport"/>
    <property type="evidence" value="ECO:0007669"/>
    <property type="project" value="InterPro"/>
</dbReference>
<accession>A0AAD7TEQ3</accession>
<dbReference type="PROSITE" id="PS50172">
    <property type="entry name" value="BRCT"/>
    <property type="match status" value="7"/>
</dbReference>
<evidence type="ECO:0000313" key="18">
    <source>
        <dbReference type="EMBL" id="KAJ8418758.1"/>
    </source>
</evidence>
<dbReference type="CDD" id="cd17731">
    <property type="entry name" value="BRCT_TopBP1_rpt2_like"/>
    <property type="match status" value="1"/>
</dbReference>
<dbReference type="InterPro" id="IPR011989">
    <property type="entry name" value="ARM-like"/>
</dbReference>
<dbReference type="PANTHER" id="PTHR36983">
    <property type="entry name" value="DNAJ HOMOLOG SUBFAMILY C MEMBER 13"/>
    <property type="match status" value="1"/>
</dbReference>
<feature type="region of interest" description="Disordered" evidence="15">
    <location>
        <begin position="3511"/>
        <end position="3549"/>
    </location>
</feature>
<dbReference type="InterPro" id="IPR036420">
    <property type="entry name" value="BRCT_dom_sf"/>
</dbReference>
<dbReference type="Pfam" id="PF00226">
    <property type="entry name" value="DnaJ"/>
    <property type="match status" value="1"/>
</dbReference>
<dbReference type="FunFam" id="3.40.50.10190:FF:000028">
    <property type="entry name" value="DNA topoisomerase 2-binding protein 1 isoform X1"/>
    <property type="match status" value="1"/>
</dbReference>
<evidence type="ECO:0000256" key="4">
    <source>
        <dbReference type="ARBA" id="ARBA00004647"/>
    </source>
</evidence>
<dbReference type="InterPro" id="IPR001357">
    <property type="entry name" value="BRCT_dom"/>
</dbReference>
<dbReference type="Pfam" id="PF23294">
    <property type="entry name" value="BRCT_TopB1_SLF1"/>
    <property type="match status" value="1"/>
</dbReference>
<dbReference type="InterPro" id="IPR049936">
    <property type="entry name" value="TopBP1_BRCT_8"/>
</dbReference>
<dbReference type="InterPro" id="IPR036869">
    <property type="entry name" value="J_dom_sf"/>
</dbReference>
<feature type="compositionally biased region" description="Polar residues" evidence="15">
    <location>
        <begin position="3260"/>
        <end position="3271"/>
    </location>
</feature>
<dbReference type="Gene3D" id="3.40.50.10190">
    <property type="entry name" value="BRCT domain"/>
    <property type="match status" value="9"/>
</dbReference>
<feature type="domain" description="BRCT" evidence="17">
    <location>
        <begin position="2482"/>
        <end position="2571"/>
    </location>
</feature>
<feature type="domain" description="BRCT" evidence="17">
    <location>
        <begin position="2636"/>
        <end position="2726"/>
    </location>
</feature>
<evidence type="ECO:0000256" key="15">
    <source>
        <dbReference type="SAM" id="MobiDB-lite"/>
    </source>
</evidence>
<feature type="compositionally biased region" description="Basic and acidic residues" evidence="15">
    <location>
        <begin position="3309"/>
        <end position="3329"/>
    </location>
</feature>
<feature type="domain" description="BRCT" evidence="17">
    <location>
        <begin position="2805"/>
        <end position="2890"/>
    </location>
</feature>
<dbReference type="SUPFAM" id="SSF52113">
    <property type="entry name" value="BRCT domain"/>
    <property type="match status" value="6"/>
</dbReference>
<dbReference type="CDD" id="cd17749">
    <property type="entry name" value="BRCT_TopBP1_rpt4"/>
    <property type="match status" value="1"/>
</dbReference>
<dbReference type="Pfam" id="PF19432">
    <property type="entry name" value="RME-8_N"/>
    <property type="match status" value="1"/>
</dbReference>
<dbReference type="SMART" id="SM00292">
    <property type="entry name" value="BRCT"/>
    <property type="match status" value="8"/>
</dbReference>
<feature type="compositionally biased region" description="Pro residues" evidence="15">
    <location>
        <begin position="3516"/>
        <end position="3527"/>
    </location>
</feature>
<dbReference type="EMBL" id="JAINUG010000001">
    <property type="protein sequence ID" value="KAJ8418758.1"/>
    <property type="molecule type" value="Genomic_DNA"/>
</dbReference>
<keyword evidence="19" id="KW-1185">Reference proteome</keyword>
<evidence type="ECO:0000259" key="17">
    <source>
        <dbReference type="PROSITE" id="PS50172"/>
    </source>
</evidence>
<dbReference type="GO" id="GO:0010008">
    <property type="term" value="C:endosome membrane"/>
    <property type="evidence" value="ECO:0007669"/>
    <property type="project" value="TreeGrafter"/>
</dbReference>
<feature type="region of interest" description="Disordered" evidence="15">
    <location>
        <begin position="2728"/>
        <end position="2800"/>
    </location>
</feature>
<dbReference type="GO" id="GO:0007032">
    <property type="term" value="P:endosome organization"/>
    <property type="evidence" value="ECO:0007669"/>
    <property type="project" value="InterPro"/>
</dbReference>
<dbReference type="GO" id="GO:0006898">
    <property type="term" value="P:receptor-mediated endocytosis"/>
    <property type="evidence" value="ECO:0007669"/>
    <property type="project" value="TreeGrafter"/>
</dbReference>
<dbReference type="InterPro" id="IPR035445">
    <property type="entry name" value="GYF-like_dom_sf"/>
</dbReference>
<feature type="region of interest" description="Disordered" evidence="15">
    <location>
        <begin position="3433"/>
        <end position="3471"/>
    </location>
</feature>
<evidence type="ECO:0000256" key="14">
    <source>
        <dbReference type="ARBA" id="ARBA00061360"/>
    </source>
</evidence>
<dbReference type="GO" id="GO:0005634">
    <property type="term" value="C:nucleus"/>
    <property type="evidence" value="ECO:0007669"/>
    <property type="project" value="UniProtKB-SubCell"/>
</dbReference>
<dbReference type="CDD" id="cd17728">
    <property type="entry name" value="BRCT_TopBP1_rpt8"/>
    <property type="match status" value="1"/>
</dbReference>
<dbReference type="Gene3D" id="1.25.10.10">
    <property type="entry name" value="Leucine-rich Repeat Variant"/>
    <property type="match status" value="2"/>
</dbReference>
<feature type="compositionally biased region" description="Polar residues" evidence="15">
    <location>
        <begin position="2775"/>
        <end position="2784"/>
    </location>
</feature>
<keyword evidence="12" id="KW-0206">Cytoskeleton</keyword>
<dbReference type="InterPro" id="IPR044978">
    <property type="entry name" value="GRV2/DNAJC13"/>
</dbReference>
<dbReference type="InterPro" id="IPR057595">
    <property type="entry name" value="TopB1_SLF1_BRCT"/>
</dbReference>
<dbReference type="FunFam" id="3.40.50.10190:FF:000023">
    <property type="entry name" value="DNA topoisomerase II binding protein 1"/>
    <property type="match status" value="1"/>
</dbReference>
<evidence type="ECO:0000256" key="10">
    <source>
        <dbReference type="ARBA" id="ARBA00023125"/>
    </source>
</evidence>
<dbReference type="InterPro" id="IPR045802">
    <property type="entry name" value="GRV2/DNAJC13_N"/>
</dbReference>
<dbReference type="InterPro" id="IPR049542">
    <property type="entry name" value="TopBP1-like_BRCT0"/>
</dbReference>
<evidence type="ECO:0000313" key="19">
    <source>
        <dbReference type="Proteomes" id="UP001221898"/>
    </source>
</evidence>
<keyword evidence="13" id="KW-0539">Nucleus</keyword>
<dbReference type="FunFam" id="1.10.287.110:FF:000007">
    <property type="entry name" value="DnaJ (Hsp40) homolog, subfamily C, member 13"/>
    <property type="match status" value="1"/>
</dbReference>
<protein>
    <recommendedName>
        <fullName evidence="20">DnaJ homolog subfamily C member 13-like</fullName>
    </recommendedName>
</protein>
<dbReference type="CDD" id="cd17737">
    <property type="entry name" value="BRCT_TopBP1_rpt1"/>
    <property type="match status" value="1"/>
</dbReference>
<evidence type="ECO:0000256" key="12">
    <source>
        <dbReference type="ARBA" id="ARBA00023212"/>
    </source>
</evidence>
<dbReference type="CDD" id="cd17718">
    <property type="entry name" value="BRCT_TopBP1_rpt3"/>
    <property type="match status" value="1"/>
</dbReference>
<dbReference type="PANTHER" id="PTHR36983:SF2">
    <property type="entry name" value="DNAJ HOMOLOG SUBFAMILY C MEMBER 13"/>
    <property type="match status" value="1"/>
</dbReference>
<gene>
    <name evidence="18" type="ORF">AAFF_G00002570</name>
</gene>
<name>A0AAD7TEQ3_9TELE</name>
<evidence type="ECO:0000256" key="5">
    <source>
        <dbReference type="ARBA" id="ARBA00022454"/>
    </source>
</evidence>
<dbReference type="Pfam" id="PF21298">
    <property type="entry name" value="TopBP1_BRCT0"/>
    <property type="match status" value="1"/>
</dbReference>
<dbReference type="CDD" id="cd06257">
    <property type="entry name" value="DnaJ"/>
    <property type="match status" value="1"/>
</dbReference>
<reference evidence="18" key="1">
    <citation type="journal article" date="2023" name="Science">
        <title>Genome structures resolve the early diversification of teleost fishes.</title>
        <authorList>
            <person name="Parey E."/>
            <person name="Louis A."/>
            <person name="Montfort J."/>
            <person name="Bouchez O."/>
            <person name="Roques C."/>
            <person name="Iampietro C."/>
            <person name="Lluch J."/>
            <person name="Castinel A."/>
            <person name="Donnadieu C."/>
            <person name="Desvignes T."/>
            <person name="Floi Bucao C."/>
            <person name="Jouanno E."/>
            <person name="Wen M."/>
            <person name="Mejri S."/>
            <person name="Dirks R."/>
            <person name="Jansen H."/>
            <person name="Henkel C."/>
            <person name="Chen W.J."/>
            <person name="Zahm M."/>
            <person name="Cabau C."/>
            <person name="Klopp C."/>
            <person name="Thompson A.W."/>
            <person name="Robinson-Rechavi M."/>
            <person name="Braasch I."/>
            <person name="Lecointre G."/>
            <person name="Bobe J."/>
            <person name="Postlethwait J.H."/>
            <person name="Berthelot C."/>
            <person name="Roest Crollius H."/>
            <person name="Guiguen Y."/>
        </authorList>
    </citation>
    <scope>NUCLEOTIDE SEQUENCE</scope>
    <source>
        <strain evidence="18">NC1722</strain>
    </source>
</reference>
<evidence type="ECO:0000259" key="16">
    <source>
        <dbReference type="PROSITE" id="PS50076"/>
    </source>
</evidence>
<dbReference type="CDD" id="cd17727">
    <property type="entry name" value="BRCT_TopBP1_rpt6"/>
    <property type="match status" value="1"/>
</dbReference>
<feature type="compositionally biased region" description="Basic and acidic residues" evidence="15">
    <location>
        <begin position="3278"/>
        <end position="3287"/>
    </location>
</feature>
<organism evidence="18 19">
    <name type="scientific">Aldrovandia affinis</name>
    <dbReference type="NCBI Taxonomy" id="143900"/>
    <lineage>
        <taxon>Eukaryota</taxon>
        <taxon>Metazoa</taxon>
        <taxon>Chordata</taxon>
        <taxon>Craniata</taxon>
        <taxon>Vertebrata</taxon>
        <taxon>Euteleostomi</taxon>
        <taxon>Actinopterygii</taxon>
        <taxon>Neopterygii</taxon>
        <taxon>Teleostei</taxon>
        <taxon>Notacanthiformes</taxon>
        <taxon>Halosauridae</taxon>
        <taxon>Aldrovandia</taxon>
    </lineage>
</organism>
<keyword evidence="7" id="KW-0597">Phosphoprotein</keyword>
<dbReference type="FunFam" id="3.40.50.10190:FF:000018">
    <property type="entry name" value="DNA topoisomerase 2-binding protein 1"/>
    <property type="match status" value="1"/>
</dbReference>
<keyword evidence="5" id="KW-0158">Chromosome</keyword>
<dbReference type="GO" id="GO:0006281">
    <property type="term" value="P:DNA repair"/>
    <property type="evidence" value="ECO:0007669"/>
    <property type="project" value="UniProtKB-KW"/>
</dbReference>
<keyword evidence="10" id="KW-0238">DNA-binding</keyword>
<evidence type="ECO:0000256" key="11">
    <source>
        <dbReference type="ARBA" id="ARBA00023204"/>
    </source>
</evidence>
<dbReference type="InterPro" id="IPR025640">
    <property type="entry name" value="GYF_2"/>
</dbReference>
<dbReference type="CDD" id="cd18434">
    <property type="entry name" value="BRCT_TopBP1_rpt5"/>
    <property type="match status" value="1"/>
</dbReference>
<dbReference type="FunFam" id="3.40.50.10190:FF:000020">
    <property type="entry name" value="DNA topoisomerase II binding protein 1"/>
    <property type="match status" value="1"/>
</dbReference>
<feature type="compositionally biased region" description="Polar residues" evidence="15">
    <location>
        <begin position="3347"/>
        <end position="3356"/>
    </location>
</feature>
<dbReference type="Pfam" id="PF14237">
    <property type="entry name" value="GYF_2"/>
    <property type="match status" value="1"/>
</dbReference>
<dbReference type="CDD" id="cd17738">
    <property type="entry name" value="BRCT_TopBP1_rpt7"/>
    <property type="match status" value="1"/>
</dbReference>
<dbReference type="GO" id="GO:0005813">
    <property type="term" value="C:centrosome"/>
    <property type="evidence" value="ECO:0007669"/>
    <property type="project" value="UniProtKB-SubCell"/>
</dbReference>
<feature type="domain" description="BRCT" evidence="17">
    <location>
        <begin position="3553"/>
        <end position="3625"/>
    </location>
</feature>
<dbReference type="Pfam" id="PF00533">
    <property type="entry name" value="BRCT"/>
    <property type="match status" value="4"/>
</dbReference>
<feature type="region of interest" description="Disordered" evidence="15">
    <location>
        <begin position="3260"/>
        <end position="3329"/>
    </location>
</feature>
<evidence type="ECO:0000256" key="8">
    <source>
        <dbReference type="ARBA" id="ARBA00022737"/>
    </source>
</evidence>
<dbReference type="Gene3D" id="1.10.287.110">
    <property type="entry name" value="DnaJ domain"/>
    <property type="match status" value="1"/>
</dbReference>
<evidence type="ECO:0000256" key="2">
    <source>
        <dbReference type="ARBA" id="ARBA00004286"/>
    </source>
</evidence>
<dbReference type="InterPro" id="IPR059215">
    <property type="entry name" value="BRCT2_TopBP1-like"/>
</dbReference>
<proteinExistence type="inferred from homology"/>
<dbReference type="GO" id="GO:0005694">
    <property type="term" value="C:chromosome"/>
    <property type="evidence" value="ECO:0007669"/>
    <property type="project" value="UniProtKB-SubCell"/>
</dbReference>
<dbReference type="FunFam" id="3.40.50.10190:FF:000021">
    <property type="entry name" value="DNA topoisomerase II binding protein 1"/>
    <property type="match status" value="1"/>
</dbReference>
<comment type="similarity">
    <text evidence="14">Belongs to the TOPBP1 family.</text>
</comment>
<feature type="domain" description="BRCT" evidence="17">
    <location>
        <begin position="2898"/>
        <end position="2995"/>
    </location>
</feature>
<dbReference type="FunFam" id="3.40.50.10190:FF:000029">
    <property type="entry name" value="DNA topoisomerase II binding protein 1"/>
    <property type="match status" value="1"/>
</dbReference>
<dbReference type="Pfam" id="PF12738">
    <property type="entry name" value="PTCB-BRCT"/>
    <property type="match status" value="2"/>
</dbReference>
<dbReference type="FunFam" id="3.40.50.10190:FF:000010">
    <property type="entry name" value="DNA topoisomerase II binding protein 1"/>
    <property type="match status" value="1"/>
</dbReference>
<dbReference type="SUPFAM" id="SSF55277">
    <property type="entry name" value="GYF domain"/>
    <property type="match status" value="1"/>
</dbReference>
<keyword evidence="9" id="KW-0227">DNA damage</keyword>
<evidence type="ECO:0000256" key="7">
    <source>
        <dbReference type="ARBA" id="ARBA00022553"/>
    </source>
</evidence>
<feature type="domain" description="J" evidence="16">
    <location>
        <begin position="1326"/>
        <end position="1383"/>
    </location>
</feature>
<dbReference type="FunFam" id="1.25.10.10:FF:000072">
    <property type="entry name" value="dnaJ homolog subfamily C member 13 isoform X2"/>
    <property type="match status" value="1"/>
</dbReference>
<dbReference type="PROSITE" id="PS50076">
    <property type="entry name" value="DNAJ_2"/>
    <property type="match status" value="1"/>
</dbReference>
<dbReference type="SUPFAM" id="SSF46565">
    <property type="entry name" value="Chaperone J-domain"/>
    <property type="match status" value="1"/>
</dbReference>